<dbReference type="InterPro" id="IPR025295">
    <property type="entry name" value="eCIS_core_dom"/>
</dbReference>
<dbReference type="OrthoDB" id="292792at2"/>
<proteinExistence type="predicted"/>
<keyword evidence="4" id="KW-0812">Transmembrane</keyword>
<feature type="transmembrane region" description="Helical" evidence="4">
    <location>
        <begin position="258"/>
        <end position="281"/>
    </location>
</feature>
<dbReference type="InterPro" id="IPR020916">
    <property type="entry name" value="Gln_gamma-glutamylTfrase_bac"/>
</dbReference>
<protein>
    <submittedName>
        <fullName evidence="6">DUF4157 domain-containing protein</fullName>
    </submittedName>
</protein>
<dbReference type="Proteomes" id="UP000253782">
    <property type="component" value="Unassembled WGS sequence"/>
</dbReference>
<evidence type="ECO:0000256" key="3">
    <source>
        <dbReference type="SAM" id="MobiDB-lite"/>
    </source>
</evidence>
<reference evidence="6 7" key="1">
    <citation type="submission" date="2018-07" db="EMBL/GenBank/DDBJ databases">
        <title>Dyella tabacisoli L4-6T, whole genome shotgun sequence.</title>
        <authorList>
            <person name="Zhou X.-K."/>
            <person name="Li W.-J."/>
            <person name="Duan Y.-Q."/>
        </authorList>
    </citation>
    <scope>NUCLEOTIDE SEQUENCE [LARGE SCALE GENOMIC DNA]</scope>
    <source>
        <strain evidence="6 7">L4-6</strain>
    </source>
</reference>
<dbReference type="GO" id="GO:0003810">
    <property type="term" value="F:protein-glutamine gamma-glutamyltransferase activity"/>
    <property type="evidence" value="ECO:0007669"/>
    <property type="project" value="InterPro"/>
</dbReference>
<evidence type="ECO:0000313" key="7">
    <source>
        <dbReference type="Proteomes" id="UP000253782"/>
    </source>
</evidence>
<feature type="compositionally biased region" description="Basic and acidic residues" evidence="3">
    <location>
        <begin position="1"/>
        <end position="10"/>
    </location>
</feature>
<evidence type="ECO:0000313" key="6">
    <source>
        <dbReference type="EMBL" id="RDD80674.1"/>
    </source>
</evidence>
<comment type="caution">
    <text evidence="6">The sequence shown here is derived from an EMBL/GenBank/DDBJ whole genome shotgun (WGS) entry which is preliminary data.</text>
</comment>
<dbReference type="EMBL" id="QQAH01000015">
    <property type="protein sequence ID" value="RDD80674.1"/>
    <property type="molecule type" value="Genomic_DNA"/>
</dbReference>
<name>A0A369UIU7_9GAMM</name>
<gene>
    <name evidence="6" type="ORF">DVJ77_15685</name>
</gene>
<evidence type="ECO:0000256" key="4">
    <source>
        <dbReference type="SAM" id="Phobius"/>
    </source>
</evidence>
<dbReference type="AlphaFoldDB" id="A0A369UIU7"/>
<keyword evidence="2" id="KW-0749">Sporulation</keyword>
<keyword evidence="4" id="KW-1133">Transmembrane helix</keyword>
<evidence type="ECO:0000256" key="1">
    <source>
        <dbReference type="ARBA" id="ARBA00022679"/>
    </source>
</evidence>
<dbReference type="Pfam" id="PF13699">
    <property type="entry name" value="eCIS_core"/>
    <property type="match status" value="1"/>
</dbReference>
<accession>A0A369UIU7</accession>
<feature type="domain" description="eCIS core" evidence="5">
    <location>
        <begin position="108"/>
        <end position="184"/>
    </location>
</feature>
<evidence type="ECO:0000256" key="2">
    <source>
        <dbReference type="ARBA" id="ARBA00022969"/>
    </source>
</evidence>
<dbReference type="GO" id="GO:0030435">
    <property type="term" value="P:sporulation resulting in formation of a cellular spore"/>
    <property type="evidence" value="ECO:0007669"/>
    <property type="project" value="UniProtKB-KW"/>
</dbReference>
<evidence type="ECO:0000259" key="5">
    <source>
        <dbReference type="Pfam" id="PF13699"/>
    </source>
</evidence>
<keyword evidence="4" id="KW-0472">Membrane</keyword>
<keyword evidence="7" id="KW-1185">Reference proteome</keyword>
<feature type="region of interest" description="Disordered" evidence="3">
    <location>
        <begin position="1"/>
        <end position="36"/>
    </location>
</feature>
<dbReference type="Pfam" id="PF20085">
    <property type="entry name" value="TGL"/>
    <property type="match status" value="1"/>
</dbReference>
<feature type="transmembrane region" description="Helical" evidence="4">
    <location>
        <begin position="230"/>
        <end position="252"/>
    </location>
</feature>
<sequence>MLAPSVEKRKSAPPQRLVIAEQRPRPAMVPLRSGDHRATLQEAAPPWDLSRIPVFSPDRATPGQAQPALNALLPGVSQPKLAGTDVNDPLEHKADHVADQAVNGGSNVPDAMRRPLEARLGHDFADIRVHADEHAHRFTERLDAHAIALPGHVFVNQADLARDTPAGRWVMAHELSHIAQMRNGSAGQTQQVASLEKEASKNATLVSLGIPAPVRLASRPQALALGKAEAITVGAIGGLAVAGVGLTIAALAGAVPGLGIVVGALVGAGALGALIGGLAASPDIPKEPKERYAYFLRDGAERLASAQFGQPLGSDFEDKFDHEYWEWDNDPKFSRRLKLKEGKKPSAAINALFSHLSKWRVDCDHLVQIAHLWAQLNTLGESEFDQRNTPTLELRPRESSTLKTKEHYGRVGPNDYWKVIVEWRPPNNPQFDPRDTKKTTEELVQTAPVGSRVRFTNRHAQAWHPFCHENTLKVGNDLFAAGGMTTMLGRNTFSQLEVETNLAKYTNPDANPAYIREAIYIDEIEIFDTPDAASRPSDKH</sequence>
<organism evidence="6 7">
    <name type="scientific">Dyella tabacisoli</name>
    <dbReference type="NCBI Taxonomy" id="2282381"/>
    <lineage>
        <taxon>Bacteria</taxon>
        <taxon>Pseudomonadati</taxon>
        <taxon>Pseudomonadota</taxon>
        <taxon>Gammaproteobacteria</taxon>
        <taxon>Lysobacterales</taxon>
        <taxon>Rhodanobacteraceae</taxon>
        <taxon>Dyella</taxon>
    </lineage>
</organism>
<keyword evidence="1" id="KW-0808">Transferase</keyword>